<dbReference type="InterPro" id="IPR036397">
    <property type="entry name" value="RNaseH_sf"/>
</dbReference>
<sequence length="246" mass="27868">MNILTAFQTDIGDAGPSVLAMGKLRDLSYPPYSPELALLDFHLFPYLKEFGSGKRFASIEEVERSVDGYFNSLPDSFPEGNTDIGEMLDQIWKFSRKLKPKNKRGPLSKQKQDTGKYQTDANWVDQVEAVEKESLSDDVDLAFKNKSLLAVITNLQSAFGNMDQEFLTSQLCSFCLPLSFVLGSVQENHLLGIMKRVIFRWFPYVCDFPLRQVREANLLALALVLHHLHNYLPSNATISKLQARQT</sequence>
<dbReference type="Gene3D" id="3.30.420.10">
    <property type="entry name" value="Ribonuclease H-like superfamily/Ribonuclease H"/>
    <property type="match status" value="1"/>
</dbReference>
<name>A0ABY6LV34_9ARAC</name>
<protein>
    <submittedName>
        <fullName evidence="1">Uncharacterized protein</fullName>
    </submittedName>
</protein>
<accession>A0ABY6LV34</accession>
<proteinExistence type="predicted"/>
<reference evidence="1 2" key="1">
    <citation type="submission" date="2022-03" db="EMBL/GenBank/DDBJ databases">
        <title>A chromosomal length assembly of Cordylochernes scorpioides.</title>
        <authorList>
            <person name="Zeh D."/>
            <person name="Zeh J."/>
        </authorList>
    </citation>
    <scope>NUCLEOTIDE SEQUENCE [LARGE SCALE GENOMIC DNA]</scope>
    <source>
        <strain evidence="1">IN4F17</strain>
        <tissue evidence="1">Whole Body</tissue>
    </source>
</reference>
<gene>
    <name evidence="1" type="ORF">LAZ67_X004055</name>
</gene>
<evidence type="ECO:0000313" key="2">
    <source>
        <dbReference type="Proteomes" id="UP001235939"/>
    </source>
</evidence>
<dbReference type="Proteomes" id="UP001235939">
    <property type="component" value="Chromosome X"/>
</dbReference>
<organism evidence="1 2">
    <name type="scientific">Cordylochernes scorpioides</name>
    <dbReference type="NCBI Taxonomy" id="51811"/>
    <lineage>
        <taxon>Eukaryota</taxon>
        <taxon>Metazoa</taxon>
        <taxon>Ecdysozoa</taxon>
        <taxon>Arthropoda</taxon>
        <taxon>Chelicerata</taxon>
        <taxon>Arachnida</taxon>
        <taxon>Pseudoscorpiones</taxon>
        <taxon>Cheliferoidea</taxon>
        <taxon>Chernetidae</taxon>
        <taxon>Cordylochernes</taxon>
    </lineage>
</organism>
<dbReference type="EMBL" id="CP092886">
    <property type="protein sequence ID" value="UYV84938.1"/>
    <property type="molecule type" value="Genomic_DNA"/>
</dbReference>
<evidence type="ECO:0000313" key="1">
    <source>
        <dbReference type="EMBL" id="UYV84938.1"/>
    </source>
</evidence>
<keyword evidence="2" id="KW-1185">Reference proteome</keyword>